<keyword evidence="3" id="KW-1185">Reference proteome</keyword>
<dbReference type="EC" id="3.1.4.46" evidence="2"/>
<evidence type="ECO:0000259" key="1">
    <source>
        <dbReference type="PROSITE" id="PS51704"/>
    </source>
</evidence>
<dbReference type="PANTHER" id="PTHR46211:SF1">
    <property type="entry name" value="GLYCEROPHOSPHODIESTER PHOSPHODIESTERASE, CYTOPLASMIC"/>
    <property type="match status" value="1"/>
</dbReference>
<dbReference type="PROSITE" id="PS51704">
    <property type="entry name" value="GP_PDE"/>
    <property type="match status" value="1"/>
</dbReference>
<protein>
    <submittedName>
        <fullName evidence="2">Glycerophosphodiester phosphodiesterase</fullName>
        <ecNumber evidence="2">3.1.4.46</ecNumber>
    </submittedName>
</protein>
<dbReference type="PANTHER" id="PTHR46211">
    <property type="entry name" value="GLYCEROPHOSPHORYL DIESTER PHOSPHODIESTERASE"/>
    <property type="match status" value="1"/>
</dbReference>
<name>A0A916K974_9BACL</name>
<keyword evidence="2" id="KW-0378">Hydrolase</keyword>
<evidence type="ECO:0000313" key="2">
    <source>
        <dbReference type="EMBL" id="CAG7646137.1"/>
    </source>
</evidence>
<accession>A0A916K974</accession>
<gene>
    <name evidence="2" type="primary">glpQ_11</name>
    <name evidence="2" type="ORF">PAESOLCIP111_05108</name>
</gene>
<feature type="domain" description="GP-PDE" evidence="1">
    <location>
        <begin position="3"/>
        <end position="233"/>
    </location>
</feature>
<dbReference type="GO" id="GO:0008889">
    <property type="term" value="F:glycerophosphodiester phosphodiesterase activity"/>
    <property type="evidence" value="ECO:0007669"/>
    <property type="project" value="UniProtKB-EC"/>
</dbReference>
<dbReference type="InterPro" id="IPR030395">
    <property type="entry name" value="GP_PDE_dom"/>
</dbReference>
<evidence type="ECO:0000313" key="3">
    <source>
        <dbReference type="Proteomes" id="UP000693672"/>
    </source>
</evidence>
<sequence length="241" mass="27800">MYIKGIAHRGYPVKYPENTLSSFQAAFDLNFTYVELDVQLSKDGVPVVIHDFTVKRMTGAQGMVRDYTLDELRRLRVREIETIPTLEETLRLLRGKPIIVMVELKQQGDLYPGLEEKTLELLRRTDTLDQSIIISFDHFSIAKVRRLDQDIRLGLTSSCSMPYVFPFMKELRCDFLGVPMRMMTAEYAEMILSNGILLNPWPVDTLADMELVAAEYPSSLVTTNELEKWAEFYKSHLELHA</sequence>
<dbReference type="Pfam" id="PF03009">
    <property type="entry name" value="GDPD"/>
    <property type="match status" value="1"/>
</dbReference>
<dbReference type="Proteomes" id="UP000693672">
    <property type="component" value="Unassembled WGS sequence"/>
</dbReference>
<dbReference type="GO" id="GO:0006629">
    <property type="term" value="P:lipid metabolic process"/>
    <property type="evidence" value="ECO:0007669"/>
    <property type="project" value="InterPro"/>
</dbReference>
<organism evidence="2 3">
    <name type="scientific">Paenibacillus solanacearum</name>
    <dbReference type="NCBI Taxonomy" id="2048548"/>
    <lineage>
        <taxon>Bacteria</taxon>
        <taxon>Bacillati</taxon>
        <taxon>Bacillota</taxon>
        <taxon>Bacilli</taxon>
        <taxon>Bacillales</taxon>
        <taxon>Paenibacillaceae</taxon>
        <taxon>Paenibacillus</taxon>
    </lineage>
</organism>
<proteinExistence type="predicted"/>
<dbReference type="RefSeq" id="WP_246627636.1">
    <property type="nucleotide sequence ID" value="NZ_CAJVAS010000033.1"/>
</dbReference>
<dbReference type="EMBL" id="CAJVAS010000033">
    <property type="protein sequence ID" value="CAG7646137.1"/>
    <property type="molecule type" value="Genomic_DNA"/>
</dbReference>
<dbReference type="AlphaFoldDB" id="A0A916K974"/>
<comment type="caution">
    <text evidence="2">The sequence shown here is derived from an EMBL/GenBank/DDBJ whole genome shotgun (WGS) entry which is preliminary data.</text>
</comment>
<reference evidence="2" key="1">
    <citation type="submission" date="2021-06" db="EMBL/GenBank/DDBJ databases">
        <authorList>
            <person name="Criscuolo A."/>
        </authorList>
    </citation>
    <scope>NUCLEOTIDE SEQUENCE</scope>
    <source>
        <strain evidence="2">CIP111600</strain>
    </source>
</reference>